<reference evidence="1 2" key="1">
    <citation type="journal article" date="2018" name="PLoS Pathog.">
        <title>Evolution of structural diversity of trichothecenes, a family of toxins produced by plant pathogenic and entomopathogenic fungi.</title>
        <authorList>
            <person name="Proctor R.H."/>
            <person name="McCormick S.P."/>
            <person name="Kim H.S."/>
            <person name="Cardoza R.E."/>
            <person name="Stanley A.M."/>
            <person name="Lindo L."/>
            <person name="Kelly A."/>
            <person name="Brown D.W."/>
            <person name="Lee T."/>
            <person name="Vaughan M.M."/>
            <person name="Alexander N.J."/>
            <person name="Busman M."/>
            <person name="Gutierrez S."/>
        </authorList>
    </citation>
    <scope>NUCLEOTIDE SEQUENCE [LARGE SCALE GENOMIC DNA]</scope>
    <source>
        <strain evidence="1 2">NRRL 3299</strain>
    </source>
</reference>
<organism evidence="1 2">
    <name type="scientific">Fusarium sporotrichioides</name>
    <dbReference type="NCBI Taxonomy" id="5514"/>
    <lineage>
        <taxon>Eukaryota</taxon>
        <taxon>Fungi</taxon>
        <taxon>Dikarya</taxon>
        <taxon>Ascomycota</taxon>
        <taxon>Pezizomycotina</taxon>
        <taxon>Sordariomycetes</taxon>
        <taxon>Hypocreomycetidae</taxon>
        <taxon>Hypocreales</taxon>
        <taxon>Nectriaceae</taxon>
        <taxon>Fusarium</taxon>
    </lineage>
</organism>
<proteinExistence type="predicted"/>
<protein>
    <submittedName>
        <fullName evidence="1">Uncharacterized protein</fullName>
    </submittedName>
</protein>
<dbReference type="Proteomes" id="UP000266152">
    <property type="component" value="Unassembled WGS sequence"/>
</dbReference>
<evidence type="ECO:0000313" key="2">
    <source>
        <dbReference type="Proteomes" id="UP000266152"/>
    </source>
</evidence>
<evidence type="ECO:0000313" key="1">
    <source>
        <dbReference type="EMBL" id="RGP58513.1"/>
    </source>
</evidence>
<dbReference type="AlphaFoldDB" id="A0A395REQ9"/>
<comment type="caution">
    <text evidence="1">The sequence shown here is derived from an EMBL/GenBank/DDBJ whole genome shotgun (WGS) entry which is preliminary data.</text>
</comment>
<accession>A0A395REQ9</accession>
<dbReference type="STRING" id="5514.A0A395REQ9"/>
<sequence>MSKGFDGRDVSYRIRHTDSNQRCTGNRDEILHLLRGRMEREHRCLAFRWASGYGKSYTIAAGKYKPVVMKHLYDSYKLYDMIPHYNKSVMIYTLDPKWEAGDIDTGILKFLDIWLYRQWFKPYQSDIEFGRYVAKTTLLWWKKESPKPSHDEINHFHKSLCHDLTNGMFESMSPRVRNYLKTYYLNIEKKTSKKRTLAAFNKSYIVQPTFQSFFIVMERTHGLIERPFRADDIGNIPVHLVCTRCNNQAYSRGASSDDLGPCCTIQTTMEAAIRFIMDLGI</sequence>
<dbReference type="EMBL" id="PXOF01000291">
    <property type="protein sequence ID" value="RGP58513.1"/>
    <property type="molecule type" value="Genomic_DNA"/>
</dbReference>
<keyword evidence="2" id="KW-1185">Reference proteome</keyword>
<name>A0A395REQ9_FUSSP</name>
<gene>
    <name evidence="1" type="ORF">FSPOR_11882</name>
</gene>